<evidence type="ECO:0000256" key="2">
    <source>
        <dbReference type="ARBA" id="ARBA00007520"/>
    </source>
</evidence>
<organism evidence="10 11">
    <name type="scientific">Dictyobacter alpinus</name>
    <dbReference type="NCBI Taxonomy" id="2014873"/>
    <lineage>
        <taxon>Bacteria</taxon>
        <taxon>Bacillati</taxon>
        <taxon>Chloroflexota</taxon>
        <taxon>Ktedonobacteria</taxon>
        <taxon>Ktedonobacterales</taxon>
        <taxon>Dictyobacteraceae</taxon>
        <taxon>Dictyobacter</taxon>
    </lineage>
</organism>
<name>A0A402BH14_9CHLR</name>
<dbReference type="PROSITE" id="PS50850">
    <property type="entry name" value="MFS"/>
    <property type="match status" value="1"/>
</dbReference>
<dbReference type="InterPro" id="IPR036259">
    <property type="entry name" value="MFS_trans_sf"/>
</dbReference>
<comment type="subcellular location">
    <subcellularLocation>
        <location evidence="1">Cell membrane</location>
        <topology evidence="1">Multi-pass membrane protein</topology>
    </subcellularLocation>
</comment>
<feature type="transmembrane region" description="Helical" evidence="8">
    <location>
        <begin position="225"/>
        <end position="245"/>
    </location>
</feature>
<dbReference type="Proteomes" id="UP000287171">
    <property type="component" value="Unassembled WGS sequence"/>
</dbReference>
<reference evidence="11" key="1">
    <citation type="submission" date="2018-12" db="EMBL/GenBank/DDBJ databases">
        <title>Tengunoibacter tsumagoiensis gen. nov., sp. nov., Dictyobacter kobayashii sp. nov., D. alpinus sp. nov., and D. joshuensis sp. nov. and description of Dictyobacteraceae fam. nov. within the order Ktedonobacterales isolated from Tengu-no-mugimeshi.</title>
        <authorList>
            <person name="Wang C.M."/>
            <person name="Zheng Y."/>
            <person name="Sakai Y."/>
            <person name="Toyoda A."/>
            <person name="Minakuchi Y."/>
            <person name="Abe K."/>
            <person name="Yokota A."/>
            <person name="Yabe S."/>
        </authorList>
    </citation>
    <scope>NUCLEOTIDE SEQUENCE [LARGE SCALE GENOMIC DNA]</scope>
    <source>
        <strain evidence="11">Uno16</strain>
    </source>
</reference>
<dbReference type="Gene3D" id="1.20.1250.20">
    <property type="entry name" value="MFS general substrate transporter like domains"/>
    <property type="match status" value="1"/>
</dbReference>
<evidence type="ECO:0000256" key="4">
    <source>
        <dbReference type="ARBA" id="ARBA00022475"/>
    </source>
</evidence>
<gene>
    <name evidence="10" type="ORF">KDA_61470</name>
</gene>
<dbReference type="InterPro" id="IPR020846">
    <property type="entry name" value="MFS_dom"/>
</dbReference>
<keyword evidence="4" id="KW-1003">Cell membrane</keyword>
<dbReference type="Gene3D" id="1.20.1720.10">
    <property type="entry name" value="Multidrug resistance protein D"/>
    <property type="match status" value="1"/>
</dbReference>
<dbReference type="NCBIfam" id="TIGR00711">
    <property type="entry name" value="efflux_EmrB"/>
    <property type="match status" value="1"/>
</dbReference>
<dbReference type="PANTHER" id="PTHR42718:SF46">
    <property type="entry name" value="BLR6921 PROTEIN"/>
    <property type="match status" value="1"/>
</dbReference>
<evidence type="ECO:0000256" key="5">
    <source>
        <dbReference type="ARBA" id="ARBA00022692"/>
    </source>
</evidence>
<evidence type="ECO:0000256" key="1">
    <source>
        <dbReference type="ARBA" id="ARBA00004651"/>
    </source>
</evidence>
<keyword evidence="6 8" id="KW-1133">Transmembrane helix</keyword>
<proteinExistence type="inferred from homology"/>
<dbReference type="SUPFAM" id="SSF103473">
    <property type="entry name" value="MFS general substrate transporter"/>
    <property type="match status" value="1"/>
</dbReference>
<evidence type="ECO:0000313" key="10">
    <source>
        <dbReference type="EMBL" id="GCE30663.1"/>
    </source>
</evidence>
<feature type="transmembrane region" description="Helical" evidence="8">
    <location>
        <begin position="298"/>
        <end position="319"/>
    </location>
</feature>
<feature type="transmembrane region" description="Helical" evidence="8">
    <location>
        <begin position="191"/>
        <end position="213"/>
    </location>
</feature>
<feature type="transmembrane region" description="Helical" evidence="8">
    <location>
        <begin position="251"/>
        <end position="277"/>
    </location>
</feature>
<dbReference type="RefSeq" id="WP_126630724.1">
    <property type="nucleotide sequence ID" value="NZ_BIFT01000002.1"/>
</dbReference>
<dbReference type="Pfam" id="PF07690">
    <property type="entry name" value="MFS_1"/>
    <property type="match status" value="1"/>
</dbReference>
<feature type="transmembrane region" description="Helical" evidence="8">
    <location>
        <begin position="162"/>
        <end position="185"/>
    </location>
</feature>
<dbReference type="InterPro" id="IPR005829">
    <property type="entry name" value="Sugar_transporter_CS"/>
</dbReference>
<dbReference type="EMBL" id="BIFT01000002">
    <property type="protein sequence ID" value="GCE30663.1"/>
    <property type="molecule type" value="Genomic_DNA"/>
</dbReference>
<feature type="transmembrane region" description="Helical" evidence="8">
    <location>
        <begin position="358"/>
        <end position="379"/>
    </location>
</feature>
<feature type="transmembrane region" description="Helical" evidence="8">
    <location>
        <begin position="430"/>
        <end position="447"/>
    </location>
</feature>
<evidence type="ECO:0000256" key="8">
    <source>
        <dbReference type="SAM" id="Phobius"/>
    </source>
</evidence>
<feature type="transmembrane region" description="Helical" evidence="8">
    <location>
        <begin position="547"/>
        <end position="570"/>
    </location>
</feature>
<dbReference type="GO" id="GO:0022857">
    <property type="term" value="F:transmembrane transporter activity"/>
    <property type="evidence" value="ECO:0007669"/>
    <property type="project" value="InterPro"/>
</dbReference>
<evidence type="ECO:0000313" key="11">
    <source>
        <dbReference type="Proteomes" id="UP000287171"/>
    </source>
</evidence>
<dbReference type="OrthoDB" id="146360at2"/>
<keyword evidence="5 8" id="KW-0812">Transmembrane</keyword>
<feature type="transmembrane region" description="Helical" evidence="8">
    <location>
        <begin position="64"/>
        <end position="84"/>
    </location>
</feature>
<keyword evidence="7 8" id="KW-0472">Membrane</keyword>
<dbReference type="InterPro" id="IPR001958">
    <property type="entry name" value="Tet-R_TetA/multi-R_MdtG-like"/>
</dbReference>
<comment type="similarity">
    <text evidence="2">Belongs to the major facilitator superfamily. TCR/Tet family.</text>
</comment>
<sequence length="594" mass="63106">MQKTEKSLPIQSGTQPTLTVRGKPVRPWLVMGSLIFGFFMALLDATIVNIAIPTIQSSLKSDLTTVSWVLSAYNLVFAVLLVTVGRFADQYGRKRLFMIGMVIFSIGSLFCAMAETFGQFTGLPAVNWLIGFRALQAIGAAGLNPVSLAIIMSVFPTEKRGAAIGIWGASSGIAAAGGPVLGGFLVENFDWRWIFFVNIPFCIVGLIMVALFVPETSNPRVSKRIDIAGILTLSVSIFCLVLAIIQGNSWGWSSAATIGLFIGAVAGLILFIVAELYQKEPIVDFSLFKAISFTGANLTMFFFGIAIQGTFLILVLYFINGRGYDQLQAAYASLPVPLASMVVAIIAGRLSRKINPNIIAIIGMLLLVIGFGLLCFINADSSYIDVAWRSLFLGTGMGLIFQSLPALSLEDVPPAKFGVGSGIFNTFRQIGFALGVAILISVFTGSIQTDIPQAGTNAIAIVKADKNLPEQMQAGIITGLKQSSNASTASEGGSGNSSSQQVDLTQYVNKLPAQMPATQKAAIKTELALVGNKISHEFQSQTTNAFISAWIVAAGFAVAGLISAIVSLILHRPQAARKAANQAEKQDPVAIIAD</sequence>
<dbReference type="GO" id="GO:0005886">
    <property type="term" value="C:plasma membrane"/>
    <property type="evidence" value="ECO:0007669"/>
    <property type="project" value="UniProtKB-SubCell"/>
</dbReference>
<keyword evidence="3" id="KW-0813">Transport</keyword>
<dbReference type="CDD" id="cd17321">
    <property type="entry name" value="MFS_MMR_MDR_like"/>
    <property type="match status" value="1"/>
</dbReference>
<dbReference type="InterPro" id="IPR011701">
    <property type="entry name" value="MFS"/>
</dbReference>
<dbReference type="PROSITE" id="PS00216">
    <property type="entry name" value="SUGAR_TRANSPORT_1"/>
    <property type="match status" value="1"/>
</dbReference>
<dbReference type="PRINTS" id="PR01035">
    <property type="entry name" value="TCRTETA"/>
</dbReference>
<evidence type="ECO:0000259" key="9">
    <source>
        <dbReference type="PROSITE" id="PS50850"/>
    </source>
</evidence>
<dbReference type="AlphaFoldDB" id="A0A402BH14"/>
<feature type="transmembrane region" description="Helical" evidence="8">
    <location>
        <begin position="391"/>
        <end position="409"/>
    </location>
</feature>
<keyword evidence="11" id="KW-1185">Reference proteome</keyword>
<dbReference type="InterPro" id="IPR004638">
    <property type="entry name" value="EmrB-like"/>
</dbReference>
<feature type="transmembrane region" description="Helical" evidence="8">
    <location>
        <begin position="137"/>
        <end position="155"/>
    </location>
</feature>
<comment type="caution">
    <text evidence="10">The sequence shown here is derived from an EMBL/GenBank/DDBJ whole genome shotgun (WGS) entry which is preliminary data.</text>
</comment>
<protein>
    <submittedName>
        <fullName evidence="10">MFS transporter</fullName>
    </submittedName>
</protein>
<accession>A0A402BH14</accession>
<dbReference type="PANTHER" id="PTHR42718">
    <property type="entry name" value="MAJOR FACILITATOR SUPERFAMILY MULTIDRUG TRANSPORTER MFSC"/>
    <property type="match status" value="1"/>
</dbReference>
<evidence type="ECO:0000256" key="3">
    <source>
        <dbReference type="ARBA" id="ARBA00022448"/>
    </source>
</evidence>
<feature type="transmembrane region" description="Helical" evidence="8">
    <location>
        <begin position="28"/>
        <end position="52"/>
    </location>
</feature>
<evidence type="ECO:0000256" key="7">
    <source>
        <dbReference type="ARBA" id="ARBA00023136"/>
    </source>
</evidence>
<feature type="transmembrane region" description="Helical" evidence="8">
    <location>
        <begin position="331"/>
        <end position="351"/>
    </location>
</feature>
<feature type="transmembrane region" description="Helical" evidence="8">
    <location>
        <begin position="96"/>
        <end position="117"/>
    </location>
</feature>
<evidence type="ECO:0000256" key="6">
    <source>
        <dbReference type="ARBA" id="ARBA00022989"/>
    </source>
</evidence>
<feature type="domain" description="Major facilitator superfamily (MFS) profile" evidence="9">
    <location>
        <begin position="30"/>
        <end position="472"/>
    </location>
</feature>